<evidence type="ECO:0000313" key="4">
    <source>
        <dbReference type="Proteomes" id="UP000829756"/>
    </source>
</evidence>
<dbReference type="AlphaFoldDB" id="A0AAE9GXZ7"/>
<dbReference type="EMBL" id="CP091507">
    <property type="protein sequence ID" value="UOO80322.1"/>
    <property type="molecule type" value="Genomic_DNA"/>
</dbReference>
<keyword evidence="3" id="KW-1185">Reference proteome</keyword>
<dbReference type="KEGG" id="usu:LVJ78_04760"/>
<sequence length="56" mass="6019">MQLRQKSNPSPTISPHQKLLSAAATTMANYIVLTALTIGQAGKYYVILTASRTQAV</sequence>
<reference evidence="1 3" key="1">
    <citation type="submission" date="2019-03" db="EMBL/GenBank/DDBJ databases">
        <title>Genomic Encyclopedia of Type Strains, Phase IV (KMG-IV): sequencing the most valuable type-strain genomes for metagenomic binning, comparative biology and taxonomic classification.</title>
        <authorList>
            <person name="Goeker M."/>
        </authorList>
    </citation>
    <scope>NUCLEOTIDE SEQUENCE [LARGE SCALE GENOMIC DNA]</scope>
    <source>
        <strain evidence="1 3">DSM 17474</strain>
    </source>
</reference>
<reference evidence="2" key="3">
    <citation type="journal article" date="2022" name="Res Sq">
        <title>Evolution of multicellular longitudinally dividing oral cavity symbionts (Neisseriaceae).</title>
        <authorList>
            <person name="Nyongesa S."/>
            <person name="Weber P."/>
            <person name="Bernet E."/>
            <person name="Pullido F."/>
            <person name="Nieckarz M."/>
            <person name="Delaby M."/>
            <person name="Nieves C."/>
            <person name="Viehboeck T."/>
            <person name="Krause N."/>
            <person name="Rivera-Millot A."/>
            <person name="Nakamura A."/>
            <person name="Vischer N."/>
            <person name="VanNieuwenhze M."/>
            <person name="Brun Y."/>
            <person name="Cava F."/>
            <person name="Bulgheresi S."/>
            <person name="Veyrier F."/>
        </authorList>
    </citation>
    <scope>NUCLEOTIDE SEQUENCE</scope>
    <source>
        <strain evidence="2">1258/02</strain>
    </source>
</reference>
<evidence type="ECO:0000313" key="3">
    <source>
        <dbReference type="Proteomes" id="UP000294721"/>
    </source>
</evidence>
<organism evidence="2 4">
    <name type="scientific">Uruburuella suis</name>
    <dbReference type="NCBI Taxonomy" id="252130"/>
    <lineage>
        <taxon>Bacteria</taxon>
        <taxon>Pseudomonadati</taxon>
        <taxon>Pseudomonadota</taxon>
        <taxon>Betaproteobacteria</taxon>
        <taxon>Neisseriales</taxon>
        <taxon>Neisseriaceae</taxon>
        <taxon>Uruburuella</taxon>
    </lineage>
</organism>
<dbReference type="Proteomes" id="UP000294721">
    <property type="component" value="Unassembled WGS sequence"/>
</dbReference>
<gene>
    <name evidence="1" type="ORF">EV680_11754</name>
    <name evidence="2" type="ORF">LVJ78_04760</name>
</gene>
<name>A0AAE9GXZ7_9NEIS</name>
<dbReference type="EMBL" id="SLXE01000017">
    <property type="protein sequence ID" value="TCP04911.1"/>
    <property type="molecule type" value="Genomic_DNA"/>
</dbReference>
<dbReference type="Proteomes" id="UP000829756">
    <property type="component" value="Chromosome"/>
</dbReference>
<proteinExistence type="predicted"/>
<evidence type="ECO:0000313" key="1">
    <source>
        <dbReference type="EMBL" id="TCP04911.1"/>
    </source>
</evidence>
<reference evidence="2" key="2">
    <citation type="submission" date="2021-12" db="EMBL/GenBank/DDBJ databases">
        <authorList>
            <person name="Veyrier F.J."/>
        </authorList>
    </citation>
    <scope>NUCLEOTIDE SEQUENCE</scope>
    <source>
        <strain evidence="2">1258/02</strain>
    </source>
</reference>
<protein>
    <submittedName>
        <fullName evidence="2">Uncharacterized protein</fullName>
    </submittedName>
</protein>
<accession>A0AAE9GXZ7</accession>
<dbReference type="RefSeq" id="WP_165870920.1">
    <property type="nucleotide sequence ID" value="NZ_CP091507.1"/>
</dbReference>
<evidence type="ECO:0000313" key="2">
    <source>
        <dbReference type="EMBL" id="UOO80322.1"/>
    </source>
</evidence>